<dbReference type="Proteomes" id="UP000765509">
    <property type="component" value="Unassembled WGS sequence"/>
</dbReference>
<feature type="region of interest" description="Disordered" evidence="1">
    <location>
        <begin position="80"/>
        <end position="115"/>
    </location>
</feature>
<evidence type="ECO:0000313" key="3">
    <source>
        <dbReference type="Proteomes" id="UP000765509"/>
    </source>
</evidence>
<evidence type="ECO:0000256" key="1">
    <source>
        <dbReference type="SAM" id="MobiDB-lite"/>
    </source>
</evidence>
<feature type="compositionally biased region" description="Basic and acidic residues" evidence="1">
    <location>
        <begin position="80"/>
        <end position="91"/>
    </location>
</feature>
<dbReference type="AlphaFoldDB" id="A0A9Q3FGH5"/>
<sequence>MQTISQKTGKRYLQGRKRQEKTKKVMNMSDDVDNGCEDDSYIETNSNEEYLVEFKSHGRQEIGSVHLERRKPMTKHLDGLKHKLPDREGMTTRKLLAQGHMNHTSTSKKTGKSHQ</sequence>
<proteinExistence type="predicted"/>
<gene>
    <name evidence="2" type="ORF">O181_076570</name>
</gene>
<comment type="caution">
    <text evidence="2">The sequence shown here is derived from an EMBL/GenBank/DDBJ whole genome shotgun (WGS) entry which is preliminary data.</text>
</comment>
<organism evidence="2 3">
    <name type="scientific">Austropuccinia psidii MF-1</name>
    <dbReference type="NCBI Taxonomy" id="1389203"/>
    <lineage>
        <taxon>Eukaryota</taxon>
        <taxon>Fungi</taxon>
        <taxon>Dikarya</taxon>
        <taxon>Basidiomycota</taxon>
        <taxon>Pucciniomycotina</taxon>
        <taxon>Pucciniomycetes</taxon>
        <taxon>Pucciniales</taxon>
        <taxon>Sphaerophragmiaceae</taxon>
        <taxon>Austropuccinia</taxon>
    </lineage>
</organism>
<feature type="region of interest" description="Disordered" evidence="1">
    <location>
        <begin position="1"/>
        <end position="36"/>
    </location>
</feature>
<accession>A0A9Q3FGH5</accession>
<evidence type="ECO:0000313" key="2">
    <source>
        <dbReference type="EMBL" id="MBW0536855.1"/>
    </source>
</evidence>
<keyword evidence="3" id="KW-1185">Reference proteome</keyword>
<dbReference type="EMBL" id="AVOT02041505">
    <property type="protein sequence ID" value="MBW0536855.1"/>
    <property type="molecule type" value="Genomic_DNA"/>
</dbReference>
<protein>
    <submittedName>
        <fullName evidence="2">Uncharacterized protein</fullName>
    </submittedName>
</protein>
<name>A0A9Q3FGH5_9BASI</name>
<feature type="compositionally biased region" description="Basic residues" evidence="1">
    <location>
        <begin position="8"/>
        <end position="21"/>
    </location>
</feature>
<reference evidence="2" key="1">
    <citation type="submission" date="2021-03" db="EMBL/GenBank/DDBJ databases">
        <title>Draft genome sequence of rust myrtle Austropuccinia psidii MF-1, a brazilian biotype.</title>
        <authorList>
            <person name="Quecine M.C."/>
            <person name="Pachon D.M.R."/>
            <person name="Bonatelli M.L."/>
            <person name="Correr F.H."/>
            <person name="Franceschini L.M."/>
            <person name="Leite T.F."/>
            <person name="Margarido G.R.A."/>
            <person name="Almeida C.A."/>
            <person name="Ferrarezi J.A."/>
            <person name="Labate C.A."/>
        </authorList>
    </citation>
    <scope>NUCLEOTIDE SEQUENCE</scope>
    <source>
        <strain evidence="2">MF-1</strain>
    </source>
</reference>